<feature type="domain" description="TonB-dependent receptor plug" evidence="13">
    <location>
        <begin position="51"/>
        <end position="150"/>
    </location>
</feature>
<evidence type="ECO:0000256" key="9">
    <source>
        <dbReference type="ARBA" id="ARBA00023237"/>
    </source>
</evidence>
<evidence type="ECO:0000256" key="8">
    <source>
        <dbReference type="ARBA" id="ARBA00023170"/>
    </source>
</evidence>
<dbReference type="Proteomes" id="UP000008718">
    <property type="component" value="Chromosome"/>
</dbReference>
<evidence type="ECO:0000313" key="14">
    <source>
        <dbReference type="EMBL" id="ADQ80017.1"/>
    </source>
</evidence>
<reference key="1">
    <citation type="submission" date="2010-11" db="EMBL/GenBank/DDBJ databases">
        <title>The complete genome of Paludibacter propionicigenes DSM 17365.</title>
        <authorList>
            <consortium name="US DOE Joint Genome Institute (JGI-PGF)"/>
            <person name="Lucas S."/>
            <person name="Copeland A."/>
            <person name="Lapidus A."/>
            <person name="Bruce D."/>
            <person name="Goodwin L."/>
            <person name="Pitluck S."/>
            <person name="Kyrpides N."/>
            <person name="Mavromatis K."/>
            <person name="Ivanova N."/>
            <person name="Munk A.C."/>
            <person name="Brettin T."/>
            <person name="Detter J.C."/>
            <person name="Han C."/>
            <person name="Tapia R."/>
            <person name="Land M."/>
            <person name="Hauser L."/>
            <person name="Markowitz V."/>
            <person name="Cheng J.-F."/>
            <person name="Hugenholtz P."/>
            <person name="Woyke T."/>
            <person name="Wu D."/>
            <person name="Gronow S."/>
            <person name="Wellnitz S."/>
            <person name="Brambilla E."/>
            <person name="Klenk H.-P."/>
            <person name="Eisen J.A."/>
        </authorList>
    </citation>
    <scope>NUCLEOTIDE SEQUENCE</scope>
    <source>
        <strain>WB4</strain>
    </source>
</reference>
<dbReference type="HOGENOM" id="CLU_008287_18_5_10"/>
<keyword evidence="5" id="KW-0732">Signal</keyword>
<evidence type="ECO:0000256" key="10">
    <source>
        <dbReference type="PROSITE-ProRule" id="PRU01360"/>
    </source>
</evidence>
<keyword evidence="6 11" id="KW-0798">TonB box</keyword>
<keyword evidence="8 14" id="KW-0675">Receptor</keyword>
<dbReference type="OrthoDB" id="9758472at2"/>
<evidence type="ECO:0000256" key="6">
    <source>
        <dbReference type="ARBA" id="ARBA00023077"/>
    </source>
</evidence>
<evidence type="ECO:0000256" key="5">
    <source>
        <dbReference type="ARBA" id="ARBA00022729"/>
    </source>
</evidence>
<name>E4T5M3_PALPW</name>
<comment type="subcellular location">
    <subcellularLocation>
        <location evidence="1 10">Cell outer membrane</location>
        <topology evidence="1 10">Multi-pass membrane protein</topology>
    </subcellularLocation>
</comment>
<evidence type="ECO:0000259" key="12">
    <source>
        <dbReference type="Pfam" id="PF00593"/>
    </source>
</evidence>
<evidence type="ECO:0000313" key="15">
    <source>
        <dbReference type="Proteomes" id="UP000008718"/>
    </source>
</evidence>
<dbReference type="InterPro" id="IPR039426">
    <property type="entry name" value="TonB-dep_rcpt-like"/>
</dbReference>
<dbReference type="PROSITE" id="PS52016">
    <property type="entry name" value="TONB_DEPENDENT_REC_3"/>
    <property type="match status" value="1"/>
</dbReference>
<dbReference type="InterPro" id="IPR037066">
    <property type="entry name" value="Plug_dom_sf"/>
</dbReference>
<dbReference type="Gene3D" id="2.40.170.20">
    <property type="entry name" value="TonB-dependent receptor, beta-barrel domain"/>
    <property type="match status" value="1"/>
</dbReference>
<dbReference type="KEGG" id="ppn:Palpr_1878"/>
<keyword evidence="7 10" id="KW-0472">Membrane</keyword>
<dbReference type="STRING" id="694427.Palpr_1878"/>
<organism evidence="14 15">
    <name type="scientific">Paludibacter propionicigenes (strain DSM 17365 / JCM 13257 / WB4)</name>
    <dbReference type="NCBI Taxonomy" id="694427"/>
    <lineage>
        <taxon>Bacteria</taxon>
        <taxon>Pseudomonadati</taxon>
        <taxon>Bacteroidota</taxon>
        <taxon>Bacteroidia</taxon>
        <taxon>Bacteroidales</taxon>
        <taxon>Paludibacteraceae</taxon>
        <taxon>Paludibacter</taxon>
    </lineage>
</organism>
<dbReference type="InterPro" id="IPR036942">
    <property type="entry name" value="Beta-barrel_TonB_sf"/>
</dbReference>
<dbReference type="GO" id="GO:0009279">
    <property type="term" value="C:cell outer membrane"/>
    <property type="evidence" value="ECO:0007669"/>
    <property type="project" value="UniProtKB-SubCell"/>
</dbReference>
<protein>
    <submittedName>
        <fullName evidence="14">TonB-dependent receptor</fullName>
    </submittedName>
</protein>
<dbReference type="PANTHER" id="PTHR30069">
    <property type="entry name" value="TONB-DEPENDENT OUTER MEMBRANE RECEPTOR"/>
    <property type="match status" value="1"/>
</dbReference>
<evidence type="ECO:0000256" key="4">
    <source>
        <dbReference type="ARBA" id="ARBA00022692"/>
    </source>
</evidence>
<dbReference type="GO" id="GO:0044718">
    <property type="term" value="P:siderophore transmembrane transport"/>
    <property type="evidence" value="ECO:0007669"/>
    <property type="project" value="TreeGrafter"/>
</dbReference>
<accession>E4T5M3</accession>
<evidence type="ECO:0000256" key="7">
    <source>
        <dbReference type="ARBA" id="ARBA00023136"/>
    </source>
</evidence>
<dbReference type="Gene3D" id="2.170.130.10">
    <property type="entry name" value="TonB-dependent receptor, plug domain"/>
    <property type="match status" value="1"/>
</dbReference>
<dbReference type="eggNOG" id="COG4206">
    <property type="taxonomic scope" value="Bacteria"/>
</dbReference>
<evidence type="ECO:0000259" key="13">
    <source>
        <dbReference type="Pfam" id="PF07715"/>
    </source>
</evidence>
<evidence type="ECO:0000256" key="3">
    <source>
        <dbReference type="ARBA" id="ARBA00022452"/>
    </source>
</evidence>
<evidence type="ECO:0000256" key="1">
    <source>
        <dbReference type="ARBA" id="ARBA00004571"/>
    </source>
</evidence>
<comment type="similarity">
    <text evidence="10 11">Belongs to the TonB-dependent receptor family.</text>
</comment>
<dbReference type="RefSeq" id="WP_013445386.1">
    <property type="nucleotide sequence ID" value="NC_014734.1"/>
</dbReference>
<dbReference type="InterPro" id="IPR000531">
    <property type="entry name" value="Beta-barrel_TonB"/>
</dbReference>
<keyword evidence="3 10" id="KW-1134">Transmembrane beta strand</keyword>
<dbReference type="EMBL" id="CP002345">
    <property type="protein sequence ID" value="ADQ80017.1"/>
    <property type="molecule type" value="Genomic_DNA"/>
</dbReference>
<dbReference type="AlphaFoldDB" id="E4T5M3"/>
<gene>
    <name evidence="14" type="ordered locus">Palpr_1878</name>
</gene>
<feature type="domain" description="TonB-dependent receptor-like beta-barrel" evidence="12">
    <location>
        <begin position="199"/>
        <end position="604"/>
    </location>
</feature>
<proteinExistence type="inferred from homology"/>
<reference evidence="14 15" key="2">
    <citation type="journal article" date="2011" name="Stand. Genomic Sci.">
        <title>Complete genome sequence of Paludibacter propionicigenes type strain (WB4).</title>
        <authorList>
            <person name="Gronow S."/>
            <person name="Munk C."/>
            <person name="Lapidus A."/>
            <person name="Nolan M."/>
            <person name="Lucas S."/>
            <person name="Hammon N."/>
            <person name="Deshpande S."/>
            <person name="Cheng J.F."/>
            <person name="Tapia R."/>
            <person name="Han C."/>
            <person name="Goodwin L."/>
            <person name="Pitluck S."/>
            <person name="Liolios K."/>
            <person name="Ivanova N."/>
            <person name="Mavromatis K."/>
            <person name="Mikhailova N."/>
            <person name="Pati A."/>
            <person name="Chen A."/>
            <person name="Palaniappan K."/>
            <person name="Land M."/>
            <person name="Hauser L."/>
            <person name="Chang Y.J."/>
            <person name="Jeffries C.D."/>
            <person name="Brambilla E."/>
            <person name="Rohde M."/>
            <person name="Goker M."/>
            <person name="Detter J.C."/>
            <person name="Woyke T."/>
            <person name="Bristow J."/>
            <person name="Eisen J.A."/>
            <person name="Markowitz V."/>
            <person name="Hugenholtz P."/>
            <person name="Kyrpides N.C."/>
            <person name="Klenk H.P."/>
        </authorList>
    </citation>
    <scope>NUCLEOTIDE SEQUENCE [LARGE SCALE GENOMIC DNA]</scope>
    <source>
        <strain evidence="15">DSM 17365 / JCM 13257 / WB4</strain>
    </source>
</reference>
<sequence>MRKFFILFSLISLVTFQAVRSQEKADSVNLSDVEVNATRNKLYSEMGRVLTFIDRTEIKRSAVQSIDQLLDYVAGIDIRQRGTNSTQADISVRGGSFDQVLVLLNGVNITDPQTGHFNLDIPLNLSDVSRVEILQGSSARVLGSNAFSGAINIITESNEPNSLRAELTGGSFNTFGQSVTNTSGNERLHTLVSVSHQSSDGYTRNTDYDFVNAFVQSVLNTNSAGKFDLQVAAQQKAFGANGFYGLAYPNQYERSKTFLTALNWSITRNKLTYSAQAYWRRHNDRFELDYNKPAGWNYHQTDVTGAKFTVDALTSLGKTTLGAELRNEHILSNKLGEARDSLKVPFEESGYFTKETNRLNSSAFLNHAVTVGKFYASAGVSETYTSKYGLNGAGGADIAYRFSDKYRVFASFNSAVRLPTFTDIYYVYPNVQVADPNIKPEHSQTFEVGTKMNESNWKLQATAYYRLGQNVIDWILVPGETVWRNKNLTNVNAMGADVNAEYIFQDFIIRKIGIAYSYLTMNKDASTFDSKYALDYLRNKAVVSLDHKIAGKLSASWKFSYLDRAGSYTDVNKQLQSFSAYSLLDCRLLWNGKGFDVFADVNNIFDKAYADYGGLNQPGRNFNAGVRLKL</sequence>
<dbReference type="Pfam" id="PF07715">
    <property type="entry name" value="Plug"/>
    <property type="match status" value="1"/>
</dbReference>
<dbReference type="GO" id="GO:0015344">
    <property type="term" value="F:siderophore uptake transmembrane transporter activity"/>
    <property type="evidence" value="ECO:0007669"/>
    <property type="project" value="TreeGrafter"/>
</dbReference>
<dbReference type="InterPro" id="IPR012910">
    <property type="entry name" value="Plug_dom"/>
</dbReference>
<evidence type="ECO:0000256" key="2">
    <source>
        <dbReference type="ARBA" id="ARBA00022448"/>
    </source>
</evidence>
<dbReference type="Pfam" id="PF00593">
    <property type="entry name" value="TonB_dep_Rec_b-barrel"/>
    <property type="match status" value="1"/>
</dbReference>
<dbReference type="SUPFAM" id="SSF56935">
    <property type="entry name" value="Porins"/>
    <property type="match status" value="1"/>
</dbReference>
<keyword evidence="2 10" id="KW-0813">Transport</keyword>
<keyword evidence="9 10" id="KW-0998">Cell outer membrane</keyword>
<dbReference type="PANTHER" id="PTHR30069:SF29">
    <property type="entry name" value="HEMOGLOBIN AND HEMOGLOBIN-HAPTOGLOBIN-BINDING PROTEIN 1-RELATED"/>
    <property type="match status" value="1"/>
</dbReference>
<keyword evidence="4 10" id="KW-0812">Transmembrane</keyword>
<evidence type="ECO:0000256" key="11">
    <source>
        <dbReference type="RuleBase" id="RU003357"/>
    </source>
</evidence>
<keyword evidence="15" id="KW-1185">Reference proteome</keyword>